<feature type="transmembrane region" description="Helical" evidence="7">
    <location>
        <begin position="234"/>
        <end position="255"/>
    </location>
</feature>
<dbReference type="InterPro" id="IPR004869">
    <property type="entry name" value="MMPL_dom"/>
</dbReference>
<keyword evidence="5 7" id="KW-1133">Transmembrane helix</keyword>
<feature type="transmembrane region" description="Helical" evidence="7">
    <location>
        <begin position="612"/>
        <end position="636"/>
    </location>
</feature>
<feature type="transmembrane region" description="Helical" evidence="7">
    <location>
        <begin position="282"/>
        <end position="305"/>
    </location>
</feature>
<feature type="domain" description="SSD" evidence="8">
    <location>
        <begin position="615"/>
        <end position="748"/>
    </location>
</feature>
<keyword evidence="3" id="KW-1003">Cell membrane</keyword>
<feature type="transmembrane region" description="Helical" evidence="7">
    <location>
        <begin position="204"/>
        <end position="222"/>
    </location>
</feature>
<evidence type="ECO:0000256" key="3">
    <source>
        <dbReference type="ARBA" id="ARBA00022475"/>
    </source>
</evidence>
<dbReference type="PROSITE" id="PS50156">
    <property type="entry name" value="SSD"/>
    <property type="match status" value="1"/>
</dbReference>
<organism evidence="9">
    <name type="scientific">freshwater metagenome</name>
    <dbReference type="NCBI Taxonomy" id="449393"/>
    <lineage>
        <taxon>unclassified sequences</taxon>
        <taxon>metagenomes</taxon>
        <taxon>ecological metagenomes</taxon>
    </lineage>
</organism>
<reference evidence="9" key="1">
    <citation type="submission" date="2020-05" db="EMBL/GenBank/DDBJ databases">
        <authorList>
            <person name="Chiriac C."/>
            <person name="Salcher M."/>
            <person name="Ghai R."/>
            <person name="Kavagutti S V."/>
        </authorList>
    </citation>
    <scope>NUCLEOTIDE SEQUENCE</scope>
</reference>
<accession>A0A6J7AKQ6</accession>
<evidence type="ECO:0000313" key="10">
    <source>
        <dbReference type="EMBL" id="CAB4882840.1"/>
    </source>
</evidence>
<dbReference type="SUPFAM" id="SSF82866">
    <property type="entry name" value="Multidrug efflux transporter AcrB transmembrane domain"/>
    <property type="match status" value="2"/>
</dbReference>
<dbReference type="Gene3D" id="1.20.1640.10">
    <property type="entry name" value="Multidrug efflux transporter AcrB transmembrane domain"/>
    <property type="match status" value="2"/>
</dbReference>
<dbReference type="EMBL" id="CAFBPM010000029">
    <property type="protein sequence ID" value="CAB5032130.1"/>
    <property type="molecule type" value="Genomic_DNA"/>
</dbReference>
<evidence type="ECO:0000313" key="9">
    <source>
        <dbReference type="EMBL" id="CAB4833048.1"/>
    </source>
</evidence>
<dbReference type="EMBL" id="CAFBLT010000003">
    <property type="protein sequence ID" value="CAB4882840.1"/>
    <property type="molecule type" value="Genomic_DNA"/>
</dbReference>
<feature type="transmembrane region" description="Helical" evidence="7">
    <location>
        <begin position="723"/>
        <end position="742"/>
    </location>
</feature>
<comment type="subcellular location">
    <subcellularLocation>
        <location evidence="1">Cell membrane</location>
        <topology evidence="1">Multi-pass membrane protein</topology>
    </subcellularLocation>
</comment>
<dbReference type="EMBL" id="CAFABE010000082">
    <property type="protein sequence ID" value="CAB4833048.1"/>
    <property type="molecule type" value="Genomic_DNA"/>
</dbReference>
<protein>
    <submittedName>
        <fullName evidence="9">Unannotated protein</fullName>
    </submittedName>
</protein>
<evidence type="ECO:0000259" key="8">
    <source>
        <dbReference type="PROSITE" id="PS50156"/>
    </source>
</evidence>
<evidence type="ECO:0000256" key="1">
    <source>
        <dbReference type="ARBA" id="ARBA00004651"/>
    </source>
</evidence>
<feature type="transmembrane region" description="Helical" evidence="7">
    <location>
        <begin position="586"/>
        <end position="605"/>
    </location>
</feature>
<evidence type="ECO:0000256" key="2">
    <source>
        <dbReference type="ARBA" id="ARBA00010157"/>
    </source>
</evidence>
<evidence type="ECO:0000256" key="7">
    <source>
        <dbReference type="SAM" id="Phobius"/>
    </source>
</evidence>
<proteinExistence type="inferred from homology"/>
<dbReference type="PANTHER" id="PTHR33406:SF6">
    <property type="entry name" value="MEMBRANE PROTEIN YDGH-RELATED"/>
    <property type="match status" value="1"/>
</dbReference>
<dbReference type="Pfam" id="PF03176">
    <property type="entry name" value="MMPL"/>
    <property type="match status" value="2"/>
</dbReference>
<keyword evidence="4 7" id="KW-0812">Transmembrane</keyword>
<dbReference type="GO" id="GO:0005886">
    <property type="term" value="C:plasma membrane"/>
    <property type="evidence" value="ECO:0007669"/>
    <property type="project" value="UniProtKB-SubCell"/>
</dbReference>
<keyword evidence="6 7" id="KW-0472">Membrane</keyword>
<dbReference type="InterPro" id="IPR000731">
    <property type="entry name" value="SSD"/>
</dbReference>
<feature type="transmembrane region" description="Helical" evidence="7">
    <location>
        <begin position="311"/>
        <end position="333"/>
    </location>
</feature>
<feature type="transmembrane region" description="Helical" evidence="7">
    <location>
        <begin position="364"/>
        <end position="386"/>
    </location>
</feature>
<dbReference type="PANTHER" id="PTHR33406">
    <property type="entry name" value="MEMBRANE PROTEIN MJ1562-RELATED"/>
    <property type="match status" value="1"/>
</dbReference>
<feature type="transmembrane region" description="Helical" evidence="7">
    <location>
        <begin position="685"/>
        <end position="711"/>
    </location>
</feature>
<gene>
    <name evidence="9" type="ORF">UFOPK3164_01404</name>
    <name evidence="10" type="ORF">UFOPK3427_01678</name>
    <name evidence="11" type="ORF">UFOPK4112_01787</name>
</gene>
<name>A0A6J7AKQ6_9ZZZZ</name>
<dbReference type="InterPro" id="IPR050545">
    <property type="entry name" value="Mycobact_MmpL"/>
</dbReference>
<evidence type="ECO:0000256" key="5">
    <source>
        <dbReference type="ARBA" id="ARBA00022989"/>
    </source>
</evidence>
<feature type="transmembrane region" description="Helical" evidence="7">
    <location>
        <begin position="180"/>
        <end position="197"/>
    </location>
</feature>
<comment type="similarity">
    <text evidence="2">Belongs to the resistance-nodulation-cell division (RND) (TC 2.A.6) family. MmpL subfamily.</text>
</comment>
<dbReference type="AlphaFoldDB" id="A0A6J7AKQ6"/>
<feature type="transmembrane region" description="Helical" evidence="7">
    <location>
        <begin position="642"/>
        <end position="664"/>
    </location>
</feature>
<evidence type="ECO:0000313" key="11">
    <source>
        <dbReference type="EMBL" id="CAB5032130.1"/>
    </source>
</evidence>
<evidence type="ECO:0000256" key="4">
    <source>
        <dbReference type="ARBA" id="ARBA00022692"/>
    </source>
</evidence>
<evidence type="ECO:0000256" key="6">
    <source>
        <dbReference type="ARBA" id="ARBA00023136"/>
    </source>
</evidence>
<sequence length="777" mass="81762">MERFLYRIAHFSARFKWIVVAAWILIVVVVTTTCPKLIDVASSSNGAFLPCSEPSMQAEGLISPCGAAVHPTGDLVFETTSGAAPTTAQKQTIASQLAAVEKVPNVISVGAPIPSLSTPSTQVSIVTVNTAAQGDATNAVVAGIRNVASSNSAQGLNVYLTGTIGVSADNAASSAQSQNLTSLLSFIILFVILAIVYRSVLTPFLNLIPVFIAISVAESIVAEASTWGLPISSLVPALMGALMLGAGTDYGLFLIMRFREEQQNYDSTIEAISQSVSKVGEAVIYAALTVSAALFCLYFASFGMYKGLGPALAIAILVMLVSALTLIPALLAFSGSKTFWPSKKVPRVDSGWARIAEKCAKRPGITLSAGAGLLVVLALFCISLTITGFASSSAPSGYASTVGNEVLAKNFPASFTSPTSFVYSFDQPIWNEAQLTKLDAAETAISKSSLIASTAGPFEVTIPLDPNSTKLTTVKISPATLLEGYKLLGEPATLPSTPPSGLTTEQAALYQIYKYLGQYISSDGKRIQVNTTLTAGGPSSDAALADVPQLRTLSTNTASIAQAPRYGVAGIAPILYDVKNISNQDLFLIFPIVMAVIGILLAMLLRSVIAPIFLLLTVILSFASTLGITVLVWMIWGGQGGLTFVLPFMLFVFLVALGEDYNILVMSRIREEWPLGGDRDSRTRAVVKAVGETGTTVTSAGIILTATFAVLIVTGTQDQIREIGFALAIGILLDTFIVRTLLVPSIVQLLGHFTWWPSNLSKKSIAASTKTEVGIDA</sequence>